<dbReference type="InterPro" id="IPR020841">
    <property type="entry name" value="PKS_Beta-ketoAc_synthase_dom"/>
</dbReference>
<keyword evidence="3" id="KW-0808">Transferase</keyword>
<dbReference type="Gene3D" id="3.40.366.10">
    <property type="entry name" value="Malonyl-Coenzyme A Acyl Carrier Protein, domain 2"/>
    <property type="match status" value="1"/>
</dbReference>
<dbReference type="CDD" id="cd00833">
    <property type="entry name" value="PKS"/>
    <property type="match status" value="1"/>
</dbReference>
<dbReference type="Pfam" id="PF00698">
    <property type="entry name" value="Acyl_transf_1"/>
    <property type="match status" value="1"/>
</dbReference>
<dbReference type="InterPro" id="IPR016036">
    <property type="entry name" value="Malonyl_transacylase_ACP-bd"/>
</dbReference>
<dbReference type="SMART" id="SM00827">
    <property type="entry name" value="PKS_AT"/>
    <property type="match status" value="1"/>
</dbReference>
<evidence type="ECO:0000256" key="1">
    <source>
        <dbReference type="ARBA" id="ARBA00022450"/>
    </source>
</evidence>
<dbReference type="InterPro" id="IPR014031">
    <property type="entry name" value="Ketoacyl_synth_C"/>
</dbReference>
<evidence type="ECO:0000256" key="5">
    <source>
        <dbReference type="ARBA" id="ARBA00023268"/>
    </source>
</evidence>
<dbReference type="PROSITE" id="PS52004">
    <property type="entry name" value="KS3_2"/>
    <property type="match status" value="1"/>
</dbReference>
<evidence type="ECO:0000313" key="10">
    <source>
        <dbReference type="Proteomes" id="UP001348265"/>
    </source>
</evidence>
<dbReference type="PANTHER" id="PTHR43775">
    <property type="entry name" value="FATTY ACID SYNTHASE"/>
    <property type="match status" value="1"/>
</dbReference>
<evidence type="ECO:0000313" key="9">
    <source>
        <dbReference type="EMBL" id="MEF3119515.1"/>
    </source>
</evidence>
<dbReference type="Gene3D" id="6.10.140.1830">
    <property type="match status" value="1"/>
</dbReference>
<evidence type="ECO:0000256" key="2">
    <source>
        <dbReference type="ARBA" id="ARBA00022553"/>
    </source>
</evidence>
<dbReference type="InterPro" id="IPR006162">
    <property type="entry name" value="Ppantetheine_attach_site"/>
</dbReference>
<dbReference type="PROSITE" id="PS00012">
    <property type="entry name" value="PHOSPHOPANTETHEINE"/>
    <property type="match status" value="1"/>
</dbReference>
<reference evidence="9 10" key="1">
    <citation type="submission" date="2023-08" db="EMBL/GenBank/DDBJ databases">
        <authorList>
            <person name="Sharma P."/>
            <person name="Verma V."/>
            <person name="Mohan M.K."/>
            <person name="Dubey A.K."/>
        </authorList>
    </citation>
    <scope>NUCLEOTIDE SEQUENCE [LARGE SCALE GENOMIC DNA]</scope>
    <source>
        <strain evidence="9 10">ADP4</strain>
    </source>
</reference>
<proteinExistence type="predicted"/>
<dbReference type="SUPFAM" id="SSF51735">
    <property type="entry name" value="NAD(P)-binding Rossmann-fold domains"/>
    <property type="match status" value="2"/>
</dbReference>
<dbReference type="InterPro" id="IPR001227">
    <property type="entry name" value="Ac_transferase_dom_sf"/>
</dbReference>
<dbReference type="SUPFAM" id="SSF55048">
    <property type="entry name" value="Probable ACP-binding domain of malonyl-CoA ACP transacylase"/>
    <property type="match status" value="1"/>
</dbReference>
<keyword evidence="4" id="KW-0045">Antibiotic biosynthesis</keyword>
<evidence type="ECO:0000259" key="7">
    <source>
        <dbReference type="PROSITE" id="PS50075"/>
    </source>
</evidence>
<dbReference type="InterPro" id="IPR032821">
    <property type="entry name" value="PKS_assoc"/>
</dbReference>
<keyword evidence="5" id="KW-0511">Multifunctional enzyme</keyword>
<dbReference type="PROSITE" id="PS50075">
    <property type="entry name" value="CARRIER"/>
    <property type="match status" value="1"/>
</dbReference>
<dbReference type="InterPro" id="IPR057326">
    <property type="entry name" value="KR_dom"/>
</dbReference>
<dbReference type="Gene3D" id="1.10.1200.10">
    <property type="entry name" value="ACP-like"/>
    <property type="match status" value="1"/>
</dbReference>
<dbReference type="InterPro" id="IPR020806">
    <property type="entry name" value="PKS_PP-bd"/>
</dbReference>
<dbReference type="InterPro" id="IPR050091">
    <property type="entry name" value="PKS_NRPS_Biosynth_Enz"/>
</dbReference>
<dbReference type="Proteomes" id="UP001348265">
    <property type="component" value="Unassembled WGS sequence"/>
</dbReference>
<dbReference type="Gene3D" id="3.40.47.10">
    <property type="match status" value="1"/>
</dbReference>
<feature type="domain" description="Carrier" evidence="7">
    <location>
        <begin position="1269"/>
        <end position="1344"/>
    </location>
</feature>
<dbReference type="InterPro" id="IPR041618">
    <property type="entry name" value="PKS_DE"/>
</dbReference>
<dbReference type="Pfam" id="PF16197">
    <property type="entry name" value="KAsynt_C_assoc"/>
    <property type="match status" value="1"/>
</dbReference>
<keyword evidence="1" id="KW-0596">Phosphopantetheine</keyword>
<dbReference type="InterPro" id="IPR016039">
    <property type="entry name" value="Thiolase-like"/>
</dbReference>
<dbReference type="SMART" id="SM00823">
    <property type="entry name" value="PKS_PP"/>
    <property type="match status" value="1"/>
</dbReference>
<evidence type="ECO:0000256" key="4">
    <source>
        <dbReference type="ARBA" id="ARBA00023194"/>
    </source>
</evidence>
<dbReference type="EMBL" id="JAVFKM010000050">
    <property type="protein sequence ID" value="MEF3119515.1"/>
    <property type="molecule type" value="Genomic_DNA"/>
</dbReference>
<feature type="domain" description="Ketosynthase family 3 (KS3)" evidence="8">
    <location>
        <begin position="1"/>
        <end position="225"/>
    </location>
</feature>
<keyword evidence="10" id="KW-1185">Reference proteome</keyword>
<dbReference type="InterPro" id="IPR014030">
    <property type="entry name" value="Ketoacyl_synth_N"/>
</dbReference>
<dbReference type="Pfam" id="PF00109">
    <property type="entry name" value="ketoacyl-synt"/>
    <property type="match status" value="1"/>
</dbReference>
<dbReference type="InterPro" id="IPR013968">
    <property type="entry name" value="PKS_KR"/>
</dbReference>
<gene>
    <name evidence="9" type="ORF">RB636_40925</name>
</gene>
<dbReference type="PANTHER" id="PTHR43775:SF51">
    <property type="entry name" value="INACTIVE PHENOLPHTHIOCEROL SYNTHESIS POLYKETIDE SYNTHASE TYPE I PKS1-RELATED"/>
    <property type="match status" value="1"/>
</dbReference>
<organism evidence="9 10">
    <name type="scientific">Streptomyces chrestomyceticus</name>
    <dbReference type="NCBI Taxonomy" id="68185"/>
    <lineage>
        <taxon>Bacteria</taxon>
        <taxon>Bacillati</taxon>
        <taxon>Actinomycetota</taxon>
        <taxon>Actinomycetes</taxon>
        <taxon>Kitasatosporales</taxon>
        <taxon>Streptomycetaceae</taxon>
        <taxon>Streptomyces</taxon>
    </lineage>
</organism>
<dbReference type="SMART" id="SM01294">
    <property type="entry name" value="PKS_PP_betabranch"/>
    <property type="match status" value="1"/>
</dbReference>
<evidence type="ECO:0000256" key="6">
    <source>
        <dbReference type="ARBA" id="ARBA00023315"/>
    </source>
</evidence>
<sequence length="1421" mass="147763">MATPGTFIDFSRQQGLSADGRCRAFSEDADGTGWAEGAGMVVVERLSDARRNGHKVLAVLRGSAVNQDGASNGLTAPNGPSQQRVIRAALANARLSAAEVDVVEAHGTGTKLGDPIEAQALLATYGRDRGDRDALWLGSVKSNIGHTQAAAGVAGVIKMVLALQHEQLPRTLHAEVPSSHVDWEAGAVRLLNEPMDWPSDGERVRRAAVSAFGMSGTNAHLILEEAPAPQEAEAVEEPGEPVVPVVTGASAWVLSGRTADALSAQAGRLREWTATRPELAPADVAWSLTATRSVFEHRAVVVGTGRAELLRGVESLVTGVPAGSVVSGVARSHARPVFAFAGQGSQWVGMGRELAEVSPVFAVRLAECAAALAPYVDWSLSDVLAGAEGAPALEAADVVQPALWAVMVSLAAVWEAAGVAPEAVVGHSQGEIAAATVAGMLSLEDGARVVALRSRALKVLAGAGGMLSVSRPASEVEERLVRFGERAALAAVNGPSATVVSGEPAALEELKAEFEAAGARARMVAVDYASHSAQVDRLEEEITTVLAGISPRRGRVPMVSAMTGETLTGEELDAGYWYRSLRATVHYDRAVRVLAGRGHQVFVEVTPHPVLMGAMNDTLVDLAQETGGEPAAVCGTLRRDDGGAGRLLVSLAEAFVNGAPVDWQAVLPAGEQVELPTYAFRRRRYWPEGMLVLPMPGSTTAGSTPAGAGASTDTEAAFWAAVEDGDLSGLGDGLALEGERPFNEVLPALASWRRRERDRSTAAGWRYRTGWSAIAEPDARLLSGTWLMVVAAGADGGAAQQCAAALGARGAEVVVVEVPAETVDRAELGALLTGAADPSSVSGVLSLLALDETPLPDRPVVNAGLAATLSLVQALGDAGIEAPLWVATCGAVAAGRGEALARPVQAQVWGLGRVVALEHPERWGGLVDLPETFDERTGGRLVAVLAGCKENEVAIRTAGTLGRRMSRVPRRSPRTPWSPRGTVLVTGGTGAIAGHVSQWLAGRGAERLVLTGRSGPAAADVAARAAELAAAGVHVDVISCDVSERGPLAGLLGWIDSSGPELSSVMHTAGVLDDGVLDRLTTPRLETVLGVKAHGAALLDELTADLNLDAFVLFSSAASTLGGPGQGNYAAANAYLDALAENRRARGLAGLAVAWGLWGGGGLGESNEAIRSRMRRLPMPPMDPQLAVRALGESLDGPEPTVTVMDFDWQQLGSAPGSADELDLPLVRDIPEIRRLAADRAAAGSVSRSDSRGELAARLAGAGRSEQDRILTDVVRAEAAAVLGHDSADGVQARQAFKDLGFDSLTAVELRNRLNAATGLRLPATLVFDHPTPTALAGWLRTELAPEETAAVPLLAELDRLEAALRSGPVDDPVREEAASRLRRLLDTIGEQAADQGRKRQTADIDAASDEELFALVDGLE</sequence>
<dbReference type="CDD" id="cd08952">
    <property type="entry name" value="KR_1_SDR_x"/>
    <property type="match status" value="1"/>
</dbReference>
<dbReference type="Pfam" id="PF02801">
    <property type="entry name" value="Ketoacyl-synt_C"/>
    <property type="match status" value="1"/>
</dbReference>
<dbReference type="SUPFAM" id="SSF53901">
    <property type="entry name" value="Thiolase-like"/>
    <property type="match status" value="1"/>
</dbReference>
<keyword evidence="2" id="KW-0597">Phosphoprotein</keyword>
<comment type="caution">
    <text evidence="9">The sequence shown here is derived from an EMBL/GenBank/DDBJ whole genome shotgun (WGS) entry which is preliminary data.</text>
</comment>
<dbReference type="Gene3D" id="3.40.50.720">
    <property type="entry name" value="NAD(P)-binding Rossmann-like Domain"/>
    <property type="match status" value="1"/>
</dbReference>
<dbReference type="SMART" id="SM00822">
    <property type="entry name" value="PKS_KR"/>
    <property type="match status" value="1"/>
</dbReference>
<dbReference type="InterPro" id="IPR036736">
    <property type="entry name" value="ACP-like_sf"/>
</dbReference>
<dbReference type="SMART" id="SM00825">
    <property type="entry name" value="PKS_KS"/>
    <property type="match status" value="1"/>
</dbReference>
<name>A0ABU7X6Y3_9ACTN</name>
<protein>
    <submittedName>
        <fullName evidence="9">Type I polyketide synthase</fullName>
    </submittedName>
</protein>
<accession>A0ABU7X6Y3</accession>
<keyword evidence="6" id="KW-0012">Acyltransferase</keyword>
<dbReference type="Pfam" id="PF08659">
    <property type="entry name" value="KR"/>
    <property type="match status" value="1"/>
</dbReference>
<dbReference type="InterPro" id="IPR009081">
    <property type="entry name" value="PP-bd_ACP"/>
</dbReference>
<evidence type="ECO:0000256" key="3">
    <source>
        <dbReference type="ARBA" id="ARBA00022679"/>
    </source>
</evidence>
<evidence type="ECO:0000259" key="8">
    <source>
        <dbReference type="PROSITE" id="PS52004"/>
    </source>
</evidence>
<dbReference type="SUPFAM" id="SSF47336">
    <property type="entry name" value="ACP-like"/>
    <property type="match status" value="1"/>
</dbReference>
<dbReference type="InterPro" id="IPR036291">
    <property type="entry name" value="NAD(P)-bd_dom_sf"/>
</dbReference>
<dbReference type="Gene3D" id="3.30.70.3290">
    <property type="match status" value="1"/>
</dbReference>
<dbReference type="InterPro" id="IPR014043">
    <property type="entry name" value="Acyl_transferase_dom"/>
</dbReference>
<dbReference type="Pfam" id="PF18369">
    <property type="entry name" value="PKS_DE"/>
    <property type="match status" value="1"/>
</dbReference>
<dbReference type="InterPro" id="IPR016035">
    <property type="entry name" value="Acyl_Trfase/lysoPLipase"/>
</dbReference>
<dbReference type="NCBIfam" id="NF045894">
    <property type="entry name" value="PKS_plus_SDR"/>
    <property type="match status" value="1"/>
</dbReference>
<dbReference type="SUPFAM" id="SSF52151">
    <property type="entry name" value="FabD/lysophospholipase-like"/>
    <property type="match status" value="1"/>
</dbReference>
<dbReference type="Pfam" id="PF00550">
    <property type="entry name" value="PP-binding"/>
    <property type="match status" value="1"/>
</dbReference>